<dbReference type="Pfam" id="PF00230">
    <property type="entry name" value="MIP"/>
    <property type="match status" value="1"/>
</dbReference>
<dbReference type="PRINTS" id="PR00783">
    <property type="entry name" value="MINTRINSICP"/>
</dbReference>
<keyword evidence="5 8" id="KW-0812">Transmembrane</keyword>
<evidence type="ECO:0000256" key="2">
    <source>
        <dbReference type="ARBA" id="ARBA00006175"/>
    </source>
</evidence>
<evidence type="ECO:0000256" key="8">
    <source>
        <dbReference type="RuleBase" id="RU000477"/>
    </source>
</evidence>
<proteinExistence type="inferred from homology"/>
<feature type="transmembrane region" description="Helical" evidence="10">
    <location>
        <begin position="91"/>
        <end position="109"/>
    </location>
</feature>
<dbReference type="InterPro" id="IPR022357">
    <property type="entry name" value="MIP_CS"/>
</dbReference>
<feature type="transmembrane region" description="Helical" evidence="10">
    <location>
        <begin position="292"/>
        <end position="313"/>
    </location>
</feature>
<dbReference type="SUPFAM" id="SSF81338">
    <property type="entry name" value="Aquaporin-like"/>
    <property type="match status" value="1"/>
</dbReference>
<dbReference type="InterPro" id="IPR034294">
    <property type="entry name" value="Aquaporin_transptr"/>
</dbReference>
<evidence type="ECO:0000313" key="12">
    <source>
        <dbReference type="Proteomes" id="UP000008460"/>
    </source>
</evidence>
<reference evidence="11 12" key="1">
    <citation type="submission" date="2011-04" db="EMBL/GenBank/DDBJ databases">
        <title>Complete sequence of Cellulomonas fimi ATCC 484.</title>
        <authorList>
            <consortium name="US DOE Joint Genome Institute"/>
            <person name="Lucas S."/>
            <person name="Han J."/>
            <person name="Lapidus A."/>
            <person name="Cheng J.-F."/>
            <person name="Goodwin L."/>
            <person name="Pitluck S."/>
            <person name="Peters L."/>
            <person name="Chertkov O."/>
            <person name="Detter J.C."/>
            <person name="Han C."/>
            <person name="Tapia R."/>
            <person name="Land M."/>
            <person name="Hauser L."/>
            <person name="Kyrpides N."/>
            <person name="Ivanova N."/>
            <person name="Ovchinnikova G."/>
            <person name="Pagani I."/>
            <person name="Mead D."/>
            <person name="Brumm P."/>
            <person name="Woyke T."/>
        </authorList>
    </citation>
    <scope>NUCLEOTIDE SEQUENCE [LARGE SCALE GENOMIC DNA]</scope>
    <source>
        <strain evidence="12">ATCC 484 / DSM 20113 / JCM 1341 / NBRC 15513 / NCIMB 8980 / NCTC 7547</strain>
    </source>
</reference>
<dbReference type="eggNOG" id="COG0580">
    <property type="taxonomic scope" value="Bacteria"/>
</dbReference>
<keyword evidence="12" id="KW-1185">Reference proteome</keyword>
<gene>
    <name evidence="11" type="ordered locus">Celf_1121</name>
</gene>
<evidence type="ECO:0000256" key="4">
    <source>
        <dbReference type="ARBA" id="ARBA00022475"/>
    </source>
</evidence>
<dbReference type="STRING" id="590998.Celf_1121"/>
<evidence type="ECO:0000256" key="1">
    <source>
        <dbReference type="ARBA" id="ARBA00004651"/>
    </source>
</evidence>
<dbReference type="InterPro" id="IPR023271">
    <property type="entry name" value="Aquaporin-like"/>
</dbReference>
<organism evidence="11 12">
    <name type="scientific">Cellulomonas fimi (strain ATCC 484 / DSM 20113 / JCM 1341 / CCUG 24087 / LMG 16345 / NBRC 15513 / NCIMB 8980 / NCTC 7547 / NRS-133)</name>
    <dbReference type="NCBI Taxonomy" id="590998"/>
    <lineage>
        <taxon>Bacteria</taxon>
        <taxon>Bacillati</taxon>
        <taxon>Actinomycetota</taxon>
        <taxon>Actinomycetes</taxon>
        <taxon>Micrococcales</taxon>
        <taxon>Cellulomonadaceae</taxon>
        <taxon>Cellulomonas</taxon>
    </lineage>
</organism>
<evidence type="ECO:0000256" key="3">
    <source>
        <dbReference type="ARBA" id="ARBA00022448"/>
    </source>
</evidence>
<evidence type="ECO:0000256" key="7">
    <source>
        <dbReference type="ARBA" id="ARBA00023136"/>
    </source>
</evidence>
<dbReference type="PROSITE" id="PS00221">
    <property type="entry name" value="MIP"/>
    <property type="match status" value="1"/>
</dbReference>
<feature type="transmembrane region" description="Helical" evidence="10">
    <location>
        <begin position="251"/>
        <end position="272"/>
    </location>
</feature>
<comment type="subcellular location">
    <subcellularLocation>
        <location evidence="1">Cell membrane</location>
        <topology evidence="1">Multi-pass membrane protein</topology>
    </subcellularLocation>
</comment>
<keyword evidence="7 10" id="KW-0472">Membrane</keyword>
<dbReference type="PANTHER" id="PTHR19139:SF199">
    <property type="entry name" value="MIP17260P"/>
    <property type="match status" value="1"/>
</dbReference>
<dbReference type="KEGG" id="cfi:Celf_1121"/>
<accession>F4H2N0</accession>
<feature type="region of interest" description="Disordered" evidence="9">
    <location>
        <begin position="1"/>
        <end position="64"/>
    </location>
</feature>
<keyword evidence="3 8" id="KW-0813">Transport</keyword>
<dbReference type="AlphaFoldDB" id="F4H2N0"/>
<feature type="compositionally biased region" description="Pro residues" evidence="9">
    <location>
        <begin position="50"/>
        <end position="60"/>
    </location>
</feature>
<dbReference type="GO" id="GO:0005886">
    <property type="term" value="C:plasma membrane"/>
    <property type="evidence" value="ECO:0007669"/>
    <property type="project" value="UniProtKB-SubCell"/>
</dbReference>
<name>F4H2N0_CELFA</name>
<dbReference type="Proteomes" id="UP000008460">
    <property type="component" value="Chromosome"/>
</dbReference>
<evidence type="ECO:0000256" key="6">
    <source>
        <dbReference type="ARBA" id="ARBA00022989"/>
    </source>
</evidence>
<keyword evidence="4" id="KW-1003">Cell membrane</keyword>
<feature type="transmembrane region" description="Helical" evidence="10">
    <location>
        <begin position="217"/>
        <end position="239"/>
    </location>
</feature>
<feature type="transmembrane region" description="Helical" evidence="10">
    <location>
        <begin position="115"/>
        <end position="133"/>
    </location>
</feature>
<dbReference type="EMBL" id="CP002666">
    <property type="protein sequence ID" value="AEE45256.1"/>
    <property type="molecule type" value="Genomic_DNA"/>
</dbReference>
<feature type="compositionally biased region" description="Low complexity" evidence="9">
    <location>
        <begin position="7"/>
        <end position="49"/>
    </location>
</feature>
<evidence type="ECO:0000256" key="10">
    <source>
        <dbReference type="SAM" id="Phobius"/>
    </source>
</evidence>
<dbReference type="Gene3D" id="1.20.1080.10">
    <property type="entry name" value="Glycerol uptake facilitator protein"/>
    <property type="match status" value="1"/>
</dbReference>
<evidence type="ECO:0000256" key="5">
    <source>
        <dbReference type="ARBA" id="ARBA00022692"/>
    </source>
</evidence>
<keyword evidence="6 10" id="KW-1133">Transmembrane helix</keyword>
<dbReference type="InterPro" id="IPR000425">
    <property type="entry name" value="MIP"/>
</dbReference>
<dbReference type="PANTHER" id="PTHR19139">
    <property type="entry name" value="AQUAPORIN TRANSPORTER"/>
    <property type="match status" value="1"/>
</dbReference>
<evidence type="ECO:0000313" key="11">
    <source>
        <dbReference type="EMBL" id="AEE45256.1"/>
    </source>
</evidence>
<dbReference type="GO" id="GO:0015250">
    <property type="term" value="F:water channel activity"/>
    <property type="evidence" value="ECO:0007669"/>
    <property type="project" value="TreeGrafter"/>
</dbReference>
<dbReference type="HOGENOM" id="CLU_020019_3_2_11"/>
<protein>
    <submittedName>
        <fullName evidence="11">MIP family channel protein</fullName>
    </submittedName>
</protein>
<comment type="similarity">
    <text evidence="2 8">Belongs to the MIP/aquaporin (TC 1.A.8) family.</text>
</comment>
<dbReference type="RefSeq" id="WP_013770282.1">
    <property type="nucleotide sequence ID" value="NC_015514.1"/>
</dbReference>
<feature type="transmembrane region" description="Helical" evidence="10">
    <location>
        <begin position="164"/>
        <end position="188"/>
    </location>
</feature>
<sequence>MSHDTPDQPADAPRAADPAPGAAAAASADAAAAPSPEAAPAPSLAKQAPVTPPPPAPAPAPADDDLDAYVVPAGTLVAAGPGLLSRFGAEAFGTFVLVLAGIGTALYAGATGAGALAVALAFGVALLAALSAVGHVSGGHFNPAVTFGAALAGRTSWKDVLPYWLAQLLGAAAAAAVLFVVATTLPALTGQERQFFSSAANGFGEHSPIAAQTGEGFSWIGAGLVELVATAVLVGIILGATDRRAKAPAPVAIGLALAALLLVATPVTNGSLNPARSFAAAIFAEGWAWSQMWLFWAAPLLGAAIAALVYRAFAAEPVEDNLLEEDDLYVTTQDTLVVEEHRGA</sequence>
<evidence type="ECO:0000256" key="9">
    <source>
        <dbReference type="SAM" id="MobiDB-lite"/>
    </source>
</evidence>